<reference evidence="2 3" key="1">
    <citation type="submission" date="2019-09" db="EMBL/GenBank/DDBJ databases">
        <title>A chromosome-level genome assembly of the Chinese tupelo Nyssa sinensis.</title>
        <authorList>
            <person name="Yang X."/>
            <person name="Kang M."/>
            <person name="Yang Y."/>
            <person name="Xiong H."/>
            <person name="Wang M."/>
            <person name="Zhang Z."/>
            <person name="Wang Z."/>
            <person name="Wu H."/>
            <person name="Ma T."/>
            <person name="Liu J."/>
            <person name="Xi Z."/>
        </authorList>
    </citation>
    <scope>NUCLEOTIDE SEQUENCE [LARGE SCALE GENOMIC DNA]</scope>
    <source>
        <strain evidence="2">J267</strain>
        <tissue evidence="2">Leaf</tissue>
    </source>
</reference>
<dbReference type="PANTHER" id="PTHR47481:SF22">
    <property type="entry name" value="RETROTRANSPOSON GAG DOMAIN-CONTAINING PROTEIN"/>
    <property type="match status" value="1"/>
</dbReference>
<dbReference type="AlphaFoldDB" id="A0A5J4ZKH7"/>
<feature type="compositionally biased region" description="Gly residues" evidence="1">
    <location>
        <begin position="255"/>
        <end position="269"/>
    </location>
</feature>
<gene>
    <name evidence="2" type="ORF">F0562_015466</name>
</gene>
<dbReference type="Proteomes" id="UP000325577">
    <property type="component" value="Linkage Group LG7"/>
</dbReference>
<feature type="compositionally biased region" description="Gly residues" evidence="1">
    <location>
        <begin position="275"/>
        <end position="288"/>
    </location>
</feature>
<keyword evidence="3" id="KW-1185">Reference proteome</keyword>
<organism evidence="2 3">
    <name type="scientific">Nyssa sinensis</name>
    <dbReference type="NCBI Taxonomy" id="561372"/>
    <lineage>
        <taxon>Eukaryota</taxon>
        <taxon>Viridiplantae</taxon>
        <taxon>Streptophyta</taxon>
        <taxon>Embryophyta</taxon>
        <taxon>Tracheophyta</taxon>
        <taxon>Spermatophyta</taxon>
        <taxon>Magnoliopsida</taxon>
        <taxon>eudicotyledons</taxon>
        <taxon>Gunneridae</taxon>
        <taxon>Pentapetalae</taxon>
        <taxon>asterids</taxon>
        <taxon>Cornales</taxon>
        <taxon>Nyssaceae</taxon>
        <taxon>Nyssa</taxon>
    </lineage>
</organism>
<dbReference type="PANTHER" id="PTHR47481">
    <property type="match status" value="1"/>
</dbReference>
<dbReference type="Pfam" id="PF14223">
    <property type="entry name" value="Retrotran_gag_2"/>
    <property type="match status" value="1"/>
</dbReference>
<sequence>MASNSSSLPLLSFPLSNISNHVSIKLDSENYLLWRDQFLPLLLCNDLLGFVDGSVSPPAKMVLDPTTQKESYNPEYKLWLKTDQFLLSCLKASLSPNTSAYVLGLQTSKQVWDALETLFQQQSQARLDHLRDRLQNIKKGTHSVEEYVAEIKGVANKLAAINHPVSDSELVTHTLNGLQHEPNYLPFVYAIENQERPPSFDDLRAHLLVHEQRVTGLLSNQPSIVAPTGFQTSEVALVSRTTNTPQRFDQQRDNSGGGQYNRGGYGTRGGRNRGGRGTCSGGQNGGRGSWHNHSRDAWGFDRGFRNYRTATSQICQTLGHAADSI</sequence>
<dbReference type="EMBL" id="CM018050">
    <property type="protein sequence ID" value="KAA8517992.1"/>
    <property type="molecule type" value="Genomic_DNA"/>
</dbReference>
<evidence type="ECO:0000313" key="3">
    <source>
        <dbReference type="Proteomes" id="UP000325577"/>
    </source>
</evidence>
<proteinExistence type="predicted"/>
<accession>A0A5J4ZKH7</accession>
<protein>
    <submittedName>
        <fullName evidence="2">Uncharacterized protein</fullName>
    </submittedName>
</protein>
<dbReference type="OrthoDB" id="1845088at2759"/>
<evidence type="ECO:0000256" key="1">
    <source>
        <dbReference type="SAM" id="MobiDB-lite"/>
    </source>
</evidence>
<name>A0A5J4ZKH7_9ASTE</name>
<evidence type="ECO:0000313" key="2">
    <source>
        <dbReference type="EMBL" id="KAA8517992.1"/>
    </source>
</evidence>
<feature type="region of interest" description="Disordered" evidence="1">
    <location>
        <begin position="244"/>
        <end position="291"/>
    </location>
</feature>